<gene>
    <name evidence="2" type="ORF">F8M41_012193</name>
</gene>
<comment type="caution">
    <text evidence="2">The sequence shown here is derived from an EMBL/GenBank/DDBJ whole genome shotgun (WGS) entry which is preliminary data.</text>
</comment>
<reference evidence="2 3" key="1">
    <citation type="journal article" date="2019" name="Environ. Microbiol.">
        <title>At the nexus of three kingdoms: the genome of the mycorrhizal fungus Gigaspora margarita provides insights into plant, endobacterial and fungal interactions.</title>
        <authorList>
            <person name="Venice F."/>
            <person name="Ghignone S."/>
            <person name="Salvioli di Fossalunga A."/>
            <person name="Amselem J."/>
            <person name="Novero M."/>
            <person name="Xianan X."/>
            <person name="Sedzielewska Toro K."/>
            <person name="Morin E."/>
            <person name="Lipzen A."/>
            <person name="Grigoriev I.V."/>
            <person name="Henrissat B."/>
            <person name="Martin F.M."/>
            <person name="Bonfante P."/>
        </authorList>
    </citation>
    <scope>NUCLEOTIDE SEQUENCE [LARGE SCALE GENOMIC DNA]</scope>
    <source>
        <strain evidence="2 3">BEG34</strain>
    </source>
</reference>
<dbReference type="AlphaFoldDB" id="A0A8H4AT98"/>
<feature type="compositionally biased region" description="Low complexity" evidence="1">
    <location>
        <begin position="15"/>
        <end position="30"/>
    </location>
</feature>
<feature type="compositionally biased region" description="Basic and acidic residues" evidence="1">
    <location>
        <begin position="1"/>
        <end position="11"/>
    </location>
</feature>
<evidence type="ECO:0000256" key="1">
    <source>
        <dbReference type="SAM" id="MobiDB-lite"/>
    </source>
</evidence>
<evidence type="ECO:0000313" key="3">
    <source>
        <dbReference type="Proteomes" id="UP000439903"/>
    </source>
</evidence>
<organism evidence="2 3">
    <name type="scientific">Gigaspora margarita</name>
    <dbReference type="NCBI Taxonomy" id="4874"/>
    <lineage>
        <taxon>Eukaryota</taxon>
        <taxon>Fungi</taxon>
        <taxon>Fungi incertae sedis</taxon>
        <taxon>Mucoromycota</taxon>
        <taxon>Glomeromycotina</taxon>
        <taxon>Glomeromycetes</taxon>
        <taxon>Diversisporales</taxon>
        <taxon>Gigasporaceae</taxon>
        <taxon>Gigaspora</taxon>
    </lineage>
</organism>
<protein>
    <submittedName>
        <fullName evidence="2">Transposase domain-containing protein</fullName>
    </submittedName>
</protein>
<dbReference type="Proteomes" id="UP000439903">
    <property type="component" value="Unassembled WGS sequence"/>
</dbReference>
<dbReference type="OrthoDB" id="2435753at2759"/>
<accession>A0A8H4AT98</accession>
<proteinExistence type="predicted"/>
<sequence length="304" mass="35055">MSRKQSAKDILKTISQDSSNQSKSSTSTSNRLPTSTHRTRKRVRCYCPKCKGKFVDPCTKEQHSLTTSQQLPQTELNELKQPTLTSELNVLSQQTVTTVDSWSDIEREDNEPFLPGLNYEPLSSLDMDNLSFLPKKCQQTSSAKINILDTEKQGAALVDESSDNKIMLDYNDKEDDDDNNLLSEEELAEDIWYSNINEFEDFSAPNIDYENEFQSRLRVPTSYNAILIWLLKFQSDFKVSETGTKVLTKYIRQLLCEYGDANLFKDFSNSMYMLRKYLKIDNFITYSVCPKCDKLYTEKEVVES</sequence>
<evidence type="ECO:0000313" key="2">
    <source>
        <dbReference type="EMBL" id="KAF0530348.1"/>
    </source>
</evidence>
<dbReference type="EMBL" id="WTPW01000250">
    <property type="protein sequence ID" value="KAF0530348.1"/>
    <property type="molecule type" value="Genomic_DNA"/>
</dbReference>
<name>A0A8H4AT98_GIGMA</name>
<keyword evidence="3" id="KW-1185">Reference proteome</keyword>
<feature type="region of interest" description="Disordered" evidence="1">
    <location>
        <begin position="1"/>
        <end position="38"/>
    </location>
</feature>